<dbReference type="AlphaFoldDB" id="A0A540MFN8"/>
<dbReference type="Proteomes" id="UP000315295">
    <property type="component" value="Unassembled WGS sequence"/>
</dbReference>
<proteinExistence type="predicted"/>
<organism evidence="1 2">
    <name type="scientific">Malus baccata</name>
    <name type="common">Siberian crab apple</name>
    <name type="synonym">Pyrus baccata</name>
    <dbReference type="NCBI Taxonomy" id="106549"/>
    <lineage>
        <taxon>Eukaryota</taxon>
        <taxon>Viridiplantae</taxon>
        <taxon>Streptophyta</taxon>
        <taxon>Embryophyta</taxon>
        <taxon>Tracheophyta</taxon>
        <taxon>Spermatophyta</taxon>
        <taxon>Magnoliopsida</taxon>
        <taxon>eudicotyledons</taxon>
        <taxon>Gunneridae</taxon>
        <taxon>Pentapetalae</taxon>
        <taxon>rosids</taxon>
        <taxon>fabids</taxon>
        <taxon>Rosales</taxon>
        <taxon>Rosaceae</taxon>
        <taxon>Amygdaloideae</taxon>
        <taxon>Maleae</taxon>
        <taxon>Malus</taxon>
    </lineage>
</organism>
<comment type="caution">
    <text evidence="1">The sequence shown here is derived from an EMBL/GenBank/DDBJ whole genome shotgun (WGS) entry which is preliminary data.</text>
</comment>
<name>A0A540MFN8_MALBA</name>
<evidence type="ECO:0000313" key="2">
    <source>
        <dbReference type="Proteomes" id="UP000315295"/>
    </source>
</evidence>
<dbReference type="SUPFAM" id="SSF52540">
    <property type="entry name" value="P-loop containing nucleoside triphosphate hydrolases"/>
    <property type="match status" value="1"/>
</dbReference>
<sequence>MATFSATQLFHLPLPLPTWNPDHAHFPFPSLNPNPRLFSFNGVVSSCRPLQAILNTPLVATDAESEQEPLTTGSRKTLTYLLLIFSAVNTRRSAVQALVVVSTGELRMQVTKVARMLAAKPKEGELEQKLCTVMALLDGGMLTRHKSWLKVDFMLSSKQVTSL</sequence>
<dbReference type="STRING" id="106549.A0A540MFN8"/>
<gene>
    <name evidence="1" type="ORF">C1H46_016820</name>
</gene>
<keyword evidence="2" id="KW-1185">Reference proteome</keyword>
<dbReference type="Gene3D" id="3.40.50.300">
    <property type="entry name" value="P-loop containing nucleotide triphosphate hydrolases"/>
    <property type="match status" value="1"/>
</dbReference>
<dbReference type="EMBL" id="VIEB01000269">
    <property type="protein sequence ID" value="TQD97560.1"/>
    <property type="molecule type" value="Genomic_DNA"/>
</dbReference>
<reference evidence="1 2" key="1">
    <citation type="journal article" date="2019" name="G3 (Bethesda)">
        <title>Sequencing of a Wild Apple (Malus baccata) Genome Unravels the Differences Between Cultivated and Wild Apple Species Regarding Disease Resistance and Cold Tolerance.</title>
        <authorList>
            <person name="Chen X."/>
        </authorList>
    </citation>
    <scope>NUCLEOTIDE SEQUENCE [LARGE SCALE GENOMIC DNA]</scope>
    <source>
        <strain evidence="2">cv. Shandingzi</strain>
        <tissue evidence="1">Leaves</tissue>
    </source>
</reference>
<accession>A0A540MFN8</accession>
<dbReference type="InterPro" id="IPR027417">
    <property type="entry name" value="P-loop_NTPase"/>
</dbReference>
<evidence type="ECO:0000313" key="1">
    <source>
        <dbReference type="EMBL" id="TQD97560.1"/>
    </source>
</evidence>
<protein>
    <submittedName>
        <fullName evidence="1">Uncharacterized protein</fullName>
    </submittedName>
</protein>